<gene>
    <name evidence="2" type="ORF">Y958_12600</name>
</gene>
<evidence type="ECO:0000259" key="1">
    <source>
        <dbReference type="Pfam" id="PF12728"/>
    </source>
</evidence>
<dbReference type="NCBIfam" id="TIGR01764">
    <property type="entry name" value="excise"/>
    <property type="match status" value="1"/>
</dbReference>
<sequence>MTALAHRQPPPTEQEAALARRSGQNLSRFVAKGRPLTLRVKDAEQEQPIELPAGAVRMLMDILEAMAAGRGVTIIPENAELTTVQAADTLNVSRPFLIGLLEGKAIPYRMVGKHRRIRMEDVMAYKARIDADRERVLDQLVADAQENDMGYGAS</sequence>
<dbReference type="InterPro" id="IPR041657">
    <property type="entry name" value="HTH_17"/>
</dbReference>
<protein>
    <submittedName>
        <fullName evidence="2">DNA-binding protein</fullName>
    </submittedName>
</protein>
<dbReference type="KEGG" id="nao:Y958_12600"/>
<accession>A0A248JTH4</accession>
<feature type="domain" description="Helix-turn-helix" evidence="1">
    <location>
        <begin position="81"/>
        <end position="128"/>
    </location>
</feature>
<keyword evidence="2" id="KW-0238">DNA-binding</keyword>
<dbReference type="AlphaFoldDB" id="A0A248JTH4"/>
<keyword evidence="3" id="KW-1185">Reference proteome</keyword>
<dbReference type="RefSeq" id="WP_088872639.1">
    <property type="nucleotide sequence ID" value="NZ_CP022110.1"/>
</dbReference>
<dbReference type="EMBL" id="CP022110">
    <property type="protein sequence ID" value="ASG21995.1"/>
    <property type="molecule type" value="Genomic_DNA"/>
</dbReference>
<dbReference type="Proteomes" id="UP000197153">
    <property type="component" value="Chromosome 1"/>
</dbReference>
<organism evidence="2 3">
    <name type="scientific">Nitrospirillum viridazoti CBAmc</name>
    <dbReference type="NCBI Taxonomy" id="1441467"/>
    <lineage>
        <taxon>Bacteria</taxon>
        <taxon>Pseudomonadati</taxon>
        <taxon>Pseudomonadota</taxon>
        <taxon>Alphaproteobacteria</taxon>
        <taxon>Rhodospirillales</taxon>
        <taxon>Azospirillaceae</taxon>
        <taxon>Nitrospirillum</taxon>
        <taxon>Nitrospirillum viridazoti</taxon>
    </lineage>
</organism>
<dbReference type="InterPro" id="IPR010093">
    <property type="entry name" value="SinI_DNA-bd"/>
</dbReference>
<dbReference type="GO" id="GO:0003677">
    <property type="term" value="F:DNA binding"/>
    <property type="evidence" value="ECO:0007669"/>
    <property type="project" value="UniProtKB-KW"/>
</dbReference>
<evidence type="ECO:0000313" key="3">
    <source>
        <dbReference type="Proteomes" id="UP000197153"/>
    </source>
</evidence>
<evidence type="ECO:0000313" key="2">
    <source>
        <dbReference type="EMBL" id="ASG21995.1"/>
    </source>
</evidence>
<name>A0A248JTH4_9PROT</name>
<reference evidence="2 3" key="1">
    <citation type="submission" date="2017-06" db="EMBL/GenBank/DDBJ databases">
        <title>Complete genome sequence of Nitrospirillum amazonense strain CBAmC, an endophytic nitrogen-fixing and plant growth-promoting bacterium, isolated from sugarcane.</title>
        <authorList>
            <person name="Schwab S."/>
            <person name="dos Santos Teixeira K.R."/>
            <person name="Simoes Araujo J.L."/>
            <person name="Soares Vidal M."/>
            <person name="Borges de Freitas H.R."/>
            <person name="Rivello Crivelaro A.L."/>
            <person name="Bueno de Camargo Nunes A."/>
            <person name="dos Santos C.M."/>
            <person name="Palmeira da Silva Rosa D."/>
            <person name="da Silva Padilha D."/>
            <person name="da Silva E."/>
            <person name="Araujo Terra L."/>
            <person name="Soares Mendes V."/>
            <person name="Farinelli L."/>
            <person name="Magalhaes Cruz L."/>
            <person name="Baldani J.I."/>
        </authorList>
    </citation>
    <scope>NUCLEOTIDE SEQUENCE [LARGE SCALE GENOMIC DNA]</scope>
    <source>
        <strain evidence="2 3">CBAmC</strain>
    </source>
</reference>
<dbReference type="Pfam" id="PF12728">
    <property type="entry name" value="HTH_17"/>
    <property type="match status" value="1"/>
</dbReference>
<proteinExistence type="predicted"/>